<dbReference type="SUPFAM" id="SSF56219">
    <property type="entry name" value="DNase I-like"/>
    <property type="match status" value="1"/>
</dbReference>
<dbReference type="EMBL" id="BAAAMN010000018">
    <property type="protein sequence ID" value="GAA2033402.1"/>
    <property type="molecule type" value="Genomic_DNA"/>
</dbReference>
<evidence type="ECO:0000313" key="4">
    <source>
        <dbReference type="EMBL" id="GAA2033402.1"/>
    </source>
</evidence>
<evidence type="ECO:0000256" key="2">
    <source>
        <dbReference type="SAM" id="SignalP"/>
    </source>
</evidence>
<organism evidence="4 5">
    <name type="scientific">Yaniella flava</name>
    <dbReference type="NCBI Taxonomy" id="287930"/>
    <lineage>
        <taxon>Bacteria</taxon>
        <taxon>Bacillati</taxon>
        <taxon>Actinomycetota</taxon>
        <taxon>Actinomycetes</taxon>
        <taxon>Micrococcales</taxon>
        <taxon>Micrococcaceae</taxon>
        <taxon>Yaniella</taxon>
    </lineage>
</organism>
<feature type="chain" id="PRO_5045865907" evidence="2">
    <location>
        <begin position="21"/>
        <end position="421"/>
    </location>
</feature>
<protein>
    <submittedName>
        <fullName evidence="4">Endonuclease/exonuclease/phosphatase family protein</fullName>
    </submittedName>
</protein>
<keyword evidence="2" id="KW-0732">Signal</keyword>
<keyword evidence="5" id="KW-1185">Reference proteome</keyword>
<dbReference type="InterPro" id="IPR005135">
    <property type="entry name" value="Endo/exonuclease/phosphatase"/>
</dbReference>
<keyword evidence="4" id="KW-0255">Endonuclease</keyword>
<feature type="region of interest" description="Disordered" evidence="1">
    <location>
        <begin position="331"/>
        <end position="370"/>
    </location>
</feature>
<dbReference type="Proteomes" id="UP001501461">
    <property type="component" value="Unassembled WGS sequence"/>
</dbReference>
<name>A0ABP5FSS1_9MICC</name>
<evidence type="ECO:0000256" key="1">
    <source>
        <dbReference type="SAM" id="MobiDB-lite"/>
    </source>
</evidence>
<feature type="domain" description="Endonuclease/exonuclease/phosphatase" evidence="3">
    <location>
        <begin position="95"/>
        <end position="395"/>
    </location>
</feature>
<feature type="region of interest" description="Disordered" evidence="1">
    <location>
        <begin position="24"/>
        <end position="52"/>
    </location>
</feature>
<comment type="caution">
    <text evidence="4">The sequence shown here is derived from an EMBL/GenBank/DDBJ whole genome shotgun (WGS) entry which is preliminary data.</text>
</comment>
<sequence length="421" mass="44131">MLIAATAGCLALSFASPQQAAATETSNDQTVCPAPSDDVETADTSTVETASEGETAPVLEEAEENALRVATYDANLTRPSAGELFEELSAPGTEDATEVANVIQTVRPDVLVLTGIDIHGGDELVDAFNTNYLAVGQGDNGGISYPYSYTAQSNAGVESGADLDRDGTIGGPGDALGYGDFPGQSSMIIYSRYPIDTEGVRDFTSLPWSKMPGNNIPEDVTDLERDILPLASVSHWDVPVDVEGQTVHVLASSAADASNREKGSARNQDQIRFWQDYLDEDTDYITDHRGDRGPLADGEQFVIAGSLKADPQGDGPANPDAINSLLESDEITDPQPTRTLASSALGGGALPDGPGDRYHTAPSPTGDSDSYRADYVLVSSDMTVTDSGVLDTGGDVANGFFGMQPTNGANHLVWADTVISD</sequence>
<evidence type="ECO:0000313" key="5">
    <source>
        <dbReference type="Proteomes" id="UP001501461"/>
    </source>
</evidence>
<gene>
    <name evidence="4" type="ORF">GCM10009720_12360</name>
</gene>
<proteinExistence type="predicted"/>
<keyword evidence="4" id="KW-0378">Hydrolase</keyword>
<dbReference type="GO" id="GO:0004519">
    <property type="term" value="F:endonuclease activity"/>
    <property type="evidence" value="ECO:0007669"/>
    <property type="project" value="UniProtKB-KW"/>
</dbReference>
<evidence type="ECO:0000259" key="3">
    <source>
        <dbReference type="Pfam" id="PF03372"/>
    </source>
</evidence>
<dbReference type="Pfam" id="PF03372">
    <property type="entry name" value="Exo_endo_phos"/>
    <property type="match status" value="1"/>
</dbReference>
<feature type="signal peptide" evidence="2">
    <location>
        <begin position="1"/>
        <end position="20"/>
    </location>
</feature>
<reference evidence="5" key="1">
    <citation type="journal article" date="2019" name="Int. J. Syst. Evol. Microbiol.">
        <title>The Global Catalogue of Microorganisms (GCM) 10K type strain sequencing project: providing services to taxonomists for standard genome sequencing and annotation.</title>
        <authorList>
            <consortium name="The Broad Institute Genomics Platform"/>
            <consortium name="The Broad Institute Genome Sequencing Center for Infectious Disease"/>
            <person name="Wu L."/>
            <person name="Ma J."/>
        </authorList>
    </citation>
    <scope>NUCLEOTIDE SEQUENCE [LARGE SCALE GENOMIC DNA]</scope>
    <source>
        <strain evidence="5">JCM 13595</strain>
    </source>
</reference>
<dbReference type="Gene3D" id="3.60.10.10">
    <property type="entry name" value="Endonuclease/exonuclease/phosphatase"/>
    <property type="match status" value="1"/>
</dbReference>
<accession>A0ABP5FSS1</accession>
<dbReference type="InterPro" id="IPR036691">
    <property type="entry name" value="Endo/exonu/phosph_ase_sf"/>
</dbReference>
<keyword evidence="4" id="KW-0540">Nuclease</keyword>